<dbReference type="GO" id="GO:0005802">
    <property type="term" value="C:trans-Golgi network"/>
    <property type="evidence" value="ECO:0007669"/>
    <property type="project" value="TreeGrafter"/>
</dbReference>
<dbReference type="GO" id="GO:0030008">
    <property type="term" value="C:TRAPP complex"/>
    <property type="evidence" value="ECO:0007669"/>
    <property type="project" value="TreeGrafter"/>
</dbReference>
<dbReference type="OrthoDB" id="941624at2759"/>
<name>A0A6G1GYQ9_9PEZI</name>
<evidence type="ECO:0000313" key="3">
    <source>
        <dbReference type="EMBL" id="KAF1985927.1"/>
    </source>
</evidence>
<proteinExistence type="inferred from homology"/>
<evidence type="ECO:0000313" key="4">
    <source>
        <dbReference type="Proteomes" id="UP000800041"/>
    </source>
</evidence>
<dbReference type="InterPro" id="IPR037992">
    <property type="entry name" value="TRAPPC6/Trs33"/>
</dbReference>
<evidence type="ECO:0000256" key="2">
    <source>
        <dbReference type="SAM" id="MobiDB-lite"/>
    </source>
</evidence>
<dbReference type="Pfam" id="PF04051">
    <property type="entry name" value="TRAPP"/>
    <property type="match status" value="1"/>
</dbReference>
<evidence type="ECO:0000256" key="1">
    <source>
        <dbReference type="ARBA" id="ARBA00006218"/>
    </source>
</evidence>
<dbReference type="EMBL" id="ML977159">
    <property type="protein sequence ID" value="KAF1985927.1"/>
    <property type="molecule type" value="Genomic_DNA"/>
</dbReference>
<feature type="compositionally biased region" description="Gly residues" evidence="2">
    <location>
        <begin position="111"/>
        <end position="122"/>
    </location>
</feature>
<comment type="similarity">
    <text evidence="1">Belongs to the TRAPP small subunits family. BET3 subfamily.</text>
</comment>
<dbReference type="GO" id="GO:0006888">
    <property type="term" value="P:endoplasmic reticulum to Golgi vesicle-mediated transport"/>
    <property type="evidence" value="ECO:0007669"/>
    <property type="project" value="TreeGrafter"/>
</dbReference>
<dbReference type="InterPro" id="IPR007194">
    <property type="entry name" value="TRAPP_component"/>
</dbReference>
<dbReference type="SUPFAM" id="SSF111126">
    <property type="entry name" value="Ligand-binding domain in the NO signalling and Golgi transport"/>
    <property type="match status" value="1"/>
</dbReference>
<feature type="compositionally biased region" description="Basic and acidic residues" evidence="2">
    <location>
        <begin position="92"/>
        <end position="107"/>
    </location>
</feature>
<reference evidence="3" key="1">
    <citation type="journal article" date="2020" name="Stud. Mycol.">
        <title>101 Dothideomycetes genomes: a test case for predicting lifestyles and emergence of pathogens.</title>
        <authorList>
            <person name="Haridas S."/>
            <person name="Albert R."/>
            <person name="Binder M."/>
            <person name="Bloem J."/>
            <person name="Labutti K."/>
            <person name="Salamov A."/>
            <person name="Andreopoulos B."/>
            <person name="Baker S."/>
            <person name="Barry K."/>
            <person name="Bills G."/>
            <person name="Bluhm B."/>
            <person name="Cannon C."/>
            <person name="Castanera R."/>
            <person name="Culley D."/>
            <person name="Daum C."/>
            <person name="Ezra D."/>
            <person name="Gonzalez J."/>
            <person name="Henrissat B."/>
            <person name="Kuo A."/>
            <person name="Liang C."/>
            <person name="Lipzen A."/>
            <person name="Lutzoni F."/>
            <person name="Magnuson J."/>
            <person name="Mondo S."/>
            <person name="Nolan M."/>
            <person name="Ohm R."/>
            <person name="Pangilinan J."/>
            <person name="Park H.-J."/>
            <person name="Ramirez L."/>
            <person name="Alfaro M."/>
            <person name="Sun H."/>
            <person name="Tritt A."/>
            <person name="Yoshinaga Y."/>
            <person name="Zwiers L.-H."/>
            <person name="Turgeon B."/>
            <person name="Goodwin S."/>
            <person name="Spatafora J."/>
            <person name="Crous P."/>
            <person name="Grigoriev I."/>
        </authorList>
    </citation>
    <scope>NUCLEOTIDE SEQUENCE</scope>
    <source>
        <strain evidence="3">CBS 113979</strain>
    </source>
</reference>
<dbReference type="GO" id="GO:0005801">
    <property type="term" value="C:cis-Golgi network"/>
    <property type="evidence" value="ECO:0007669"/>
    <property type="project" value="TreeGrafter"/>
</dbReference>
<dbReference type="AlphaFoldDB" id="A0A6G1GYQ9"/>
<sequence length="265" mass="28288">MSFDTTPSAPHPSTTDPSQPLVATACLDLLLIEMVPMAYRITAELAAKEEEWTRTLGPGSGSGAQTAAARRSVETTTATASSAGNKVAGGASKEKKGGKKGEVEAKTGPEAGLGIGGIGGTAPGMDEEETRDAVFYRLEGLGYRVGLGITEKFSRDKPRFSDTLDVIKFLCKDLWVLVFNKQIDNLKTNHRGIYVLTDNRFKPLTRMSLEKGREGMMQQAQPFLYFPSGVLRGALASLGIQANVQAESAELPGATFQIRTTGVKS</sequence>
<dbReference type="Proteomes" id="UP000800041">
    <property type="component" value="Unassembled WGS sequence"/>
</dbReference>
<dbReference type="PANTHER" id="PTHR12817:SF0">
    <property type="entry name" value="GEO08327P1"/>
    <property type="match status" value="1"/>
</dbReference>
<gene>
    <name evidence="3" type="ORF">K402DRAFT_95187</name>
</gene>
<feature type="region of interest" description="Disordered" evidence="2">
    <location>
        <begin position="54"/>
        <end position="126"/>
    </location>
</feature>
<protein>
    <submittedName>
        <fullName evidence="3">Transport protein particle component</fullName>
    </submittedName>
</protein>
<organism evidence="3 4">
    <name type="scientific">Aulographum hederae CBS 113979</name>
    <dbReference type="NCBI Taxonomy" id="1176131"/>
    <lineage>
        <taxon>Eukaryota</taxon>
        <taxon>Fungi</taxon>
        <taxon>Dikarya</taxon>
        <taxon>Ascomycota</taxon>
        <taxon>Pezizomycotina</taxon>
        <taxon>Dothideomycetes</taxon>
        <taxon>Pleosporomycetidae</taxon>
        <taxon>Aulographales</taxon>
        <taxon>Aulographaceae</taxon>
    </lineage>
</organism>
<feature type="compositionally biased region" description="Low complexity" evidence="2">
    <location>
        <begin position="66"/>
        <end position="91"/>
    </location>
</feature>
<keyword evidence="4" id="KW-1185">Reference proteome</keyword>
<accession>A0A6G1GYQ9</accession>
<dbReference type="CDD" id="cd14944">
    <property type="entry name" value="TRAPPC6A_Trs33"/>
    <property type="match status" value="1"/>
</dbReference>
<dbReference type="Gene3D" id="3.30.1380.20">
    <property type="entry name" value="Trafficking protein particle complex subunit 3"/>
    <property type="match status" value="1"/>
</dbReference>
<dbReference type="InterPro" id="IPR024096">
    <property type="entry name" value="NO_sig/Golgi_transp_ligand-bd"/>
</dbReference>
<dbReference type="PANTHER" id="PTHR12817">
    <property type="entry name" value="TRAFFICKING PROTEIN PARTICLE COMPLEX SUBUNIT 6B"/>
    <property type="match status" value="1"/>
</dbReference>